<feature type="domain" description="AB hydrolase-1" evidence="1">
    <location>
        <begin position="118"/>
        <end position="293"/>
    </location>
</feature>
<dbReference type="Gene3D" id="3.40.50.1820">
    <property type="entry name" value="alpha/beta hydrolase"/>
    <property type="match status" value="1"/>
</dbReference>
<name>A0AAE1C3I9_9PEZI</name>
<dbReference type="Proteomes" id="UP001274830">
    <property type="component" value="Unassembled WGS sequence"/>
</dbReference>
<comment type="caution">
    <text evidence="2">The sequence shown here is derived from an EMBL/GenBank/DDBJ whole genome shotgun (WGS) entry which is preliminary data.</text>
</comment>
<evidence type="ECO:0000259" key="1">
    <source>
        <dbReference type="Pfam" id="PF12697"/>
    </source>
</evidence>
<dbReference type="EMBL" id="JAUTXT010000008">
    <property type="protein sequence ID" value="KAK3676820.1"/>
    <property type="molecule type" value="Genomic_DNA"/>
</dbReference>
<sequence>MPSLPAVSALAAPLPPSSFQPSSQGFTNSTHSISRGGAAICVSGQVEVSAGTSMNRVINYQLPQNQYEVTQTFVSYISPDNPFMNNSLGGNTPISGIYNIGATLCLPRDGKVSKGVQLLTHGVGFDRYYWDFVQNYSYVDTAVNNGYAVFFYDRLGVGVSEKADPLSVVQSSLEVEIAHSLGLLLRNGTIGGSVGHSFGSIITQALTMEYPTLLDAAILTGFSVSSAGLAAFFAGLNWDHANQNAARFAGLNNGHIVSDTEISNQIGFYHYPGFDPAILAKAETTKASATFGEIFTTGAAGGNATAYTNPVAVVNGLEDLPFCYGNCSYPVDLAAQVKSLYPAVSAGAFKTYLGQDAGHALNLHYAAADAFSWIMSFLSSNGL</sequence>
<dbReference type="SUPFAM" id="SSF53474">
    <property type="entry name" value="alpha/beta-Hydrolases"/>
    <property type="match status" value="1"/>
</dbReference>
<accession>A0AAE1C3I9</accession>
<proteinExistence type="predicted"/>
<organism evidence="2 3">
    <name type="scientific">Recurvomyces mirabilis</name>
    <dbReference type="NCBI Taxonomy" id="574656"/>
    <lineage>
        <taxon>Eukaryota</taxon>
        <taxon>Fungi</taxon>
        <taxon>Dikarya</taxon>
        <taxon>Ascomycota</taxon>
        <taxon>Pezizomycotina</taxon>
        <taxon>Dothideomycetes</taxon>
        <taxon>Dothideomycetidae</taxon>
        <taxon>Mycosphaerellales</taxon>
        <taxon>Teratosphaeriaceae</taxon>
        <taxon>Recurvomyces</taxon>
    </lineage>
</organism>
<dbReference type="InterPro" id="IPR029058">
    <property type="entry name" value="AB_hydrolase_fold"/>
</dbReference>
<gene>
    <name evidence="2" type="ORF">LTR78_003024</name>
</gene>
<evidence type="ECO:0000313" key="2">
    <source>
        <dbReference type="EMBL" id="KAK3676820.1"/>
    </source>
</evidence>
<dbReference type="AlphaFoldDB" id="A0AAE1C3I9"/>
<protein>
    <recommendedName>
        <fullName evidence="1">AB hydrolase-1 domain-containing protein</fullName>
    </recommendedName>
</protein>
<keyword evidence="3" id="KW-1185">Reference proteome</keyword>
<dbReference type="Pfam" id="PF12697">
    <property type="entry name" value="Abhydrolase_6"/>
    <property type="match status" value="1"/>
</dbReference>
<reference evidence="2" key="1">
    <citation type="submission" date="2023-07" db="EMBL/GenBank/DDBJ databases">
        <title>Black Yeasts Isolated from many extreme environments.</title>
        <authorList>
            <person name="Coleine C."/>
            <person name="Stajich J.E."/>
            <person name="Selbmann L."/>
        </authorList>
    </citation>
    <scope>NUCLEOTIDE SEQUENCE</scope>
    <source>
        <strain evidence="2">CCFEE 5485</strain>
    </source>
</reference>
<evidence type="ECO:0000313" key="3">
    <source>
        <dbReference type="Proteomes" id="UP001274830"/>
    </source>
</evidence>
<dbReference type="InterPro" id="IPR000073">
    <property type="entry name" value="AB_hydrolase_1"/>
</dbReference>